<dbReference type="GO" id="GO:0032259">
    <property type="term" value="P:methylation"/>
    <property type="evidence" value="ECO:0007669"/>
    <property type="project" value="UniProtKB-KW"/>
</dbReference>
<dbReference type="Pfam" id="PF13489">
    <property type="entry name" value="Methyltransf_23"/>
    <property type="match status" value="1"/>
</dbReference>
<reference evidence="2" key="1">
    <citation type="journal article" date="2019" name="Int. J. Syst. Evol. Microbiol.">
        <title>The Global Catalogue of Microorganisms (GCM) 10K type strain sequencing project: providing services to taxonomists for standard genome sequencing and annotation.</title>
        <authorList>
            <consortium name="The Broad Institute Genomics Platform"/>
            <consortium name="The Broad Institute Genome Sequencing Center for Infectious Disease"/>
            <person name="Wu L."/>
            <person name="Ma J."/>
        </authorList>
    </citation>
    <scope>NUCLEOTIDE SEQUENCE [LARGE SCALE GENOMIC DNA]</scope>
    <source>
        <strain evidence="2">CGMCC 4.7139</strain>
    </source>
</reference>
<dbReference type="Gene3D" id="3.40.50.150">
    <property type="entry name" value="Vaccinia Virus protein VP39"/>
    <property type="match status" value="1"/>
</dbReference>
<dbReference type="RefSeq" id="WP_381192301.1">
    <property type="nucleotide sequence ID" value="NZ_JBHSFE010000007.1"/>
</dbReference>
<name>A0ABV9G2C9_9ACTN</name>
<dbReference type="EMBL" id="JBHSFE010000007">
    <property type="protein sequence ID" value="MFC4607358.1"/>
    <property type="molecule type" value="Genomic_DNA"/>
</dbReference>
<dbReference type="InterPro" id="IPR029063">
    <property type="entry name" value="SAM-dependent_MTases_sf"/>
</dbReference>
<proteinExistence type="predicted"/>
<protein>
    <submittedName>
        <fullName evidence="1">Methyltransferase domain-containing protein</fullName>
    </submittedName>
</protein>
<comment type="caution">
    <text evidence="1">The sequence shown here is derived from an EMBL/GenBank/DDBJ whole genome shotgun (WGS) entry which is preliminary data.</text>
</comment>
<dbReference type="SUPFAM" id="SSF53335">
    <property type="entry name" value="S-adenosyl-L-methionine-dependent methyltransferases"/>
    <property type="match status" value="1"/>
</dbReference>
<dbReference type="CDD" id="cd02440">
    <property type="entry name" value="AdoMet_MTases"/>
    <property type="match status" value="1"/>
</dbReference>
<keyword evidence="1" id="KW-0489">Methyltransferase</keyword>
<evidence type="ECO:0000313" key="1">
    <source>
        <dbReference type="EMBL" id="MFC4607358.1"/>
    </source>
</evidence>
<accession>A0ABV9G2C9</accession>
<evidence type="ECO:0000313" key="2">
    <source>
        <dbReference type="Proteomes" id="UP001595993"/>
    </source>
</evidence>
<keyword evidence="2" id="KW-1185">Reference proteome</keyword>
<sequence>MTQSRTRVPWAAIAALAGLTAGTVRARRRLATVPVLDTDAAADSVPADGWHLITARGVEVDKTTLAAAVAHAEQTGLQLLDLVPGRLDTEHALGLLRDLDLEDSRFARTGKVRGAGHALLVADSVRDRSGTEAETDLGTVELHTLLGRLKGYATAATGIAIAPGLAAPPPDLAGRAAELRAQGLPPRLVAAAQLAGLALLVRAAATDRRWGAAALALYWLQPALVLGGPGSPLRPADLRRVTAARPLHGAGTALRTAASDDSALAQQHSELEALRPGYAADLKTGTERFFEPRRPDCPWCGSTRLTVRTHMPDLFQGKPGHFTLEQCGGCGHTFQNPRLSLDGLDFYYRDFYDGLGVGGAAHVFGTMGPSYRGRAAMLKPFGKPVAWLDVGTGHGHFCDSARDIWPDTRFDGLDMAETVREAEARGWVGTAHRGQFPELAAGLVHRYDTVSMFHYLEHTRDPLAELDAAAEVLPPGGHLLIELPDPESRLAGLLGAYWLPWFQPQHQHLIPLANLRQALADRGFTVLAEEHGAAHQACDFVGAVLLTANRLAPNPYAPWGPGGATVARRALRTAVQTAALPCYAAAAALDRARAAVARATDGGNAYRLIARKSPPAPGAR</sequence>
<dbReference type="Proteomes" id="UP001595993">
    <property type="component" value="Unassembled WGS sequence"/>
</dbReference>
<organism evidence="1 2">
    <name type="scientific">Streptomyces maoxianensis</name>
    <dbReference type="NCBI Taxonomy" id="1459942"/>
    <lineage>
        <taxon>Bacteria</taxon>
        <taxon>Bacillati</taxon>
        <taxon>Actinomycetota</taxon>
        <taxon>Actinomycetes</taxon>
        <taxon>Kitasatosporales</taxon>
        <taxon>Streptomycetaceae</taxon>
        <taxon>Streptomyces</taxon>
    </lineage>
</organism>
<dbReference type="GO" id="GO:0008168">
    <property type="term" value="F:methyltransferase activity"/>
    <property type="evidence" value="ECO:0007669"/>
    <property type="project" value="UniProtKB-KW"/>
</dbReference>
<keyword evidence="1" id="KW-0808">Transferase</keyword>
<gene>
    <name evidence="1" type="ORF">ACFO9E_05960</name>
</gene>